<dbReference type="InterPro" id="IPR036953">
    <property type="entry name" value="GreA/GreB_C_sf"/>
</dbReference>
<evidence type="ECO:0000256" key="3">
    <source>
        <dbReference type="ARBA" id="ARBA00023163"/>
    </source>
</evidence>
<dbReference type="PANTHER" id="PTHR30437">
    <property type="entry name" value="TRANSCRIPTION ELONGATION FACTOR GREA"/>
    <property type="match status" value="1"/>
</dbReference>
<dbReference type="InterPro" id="IPR006358">
    <property type="entry name" value="Tscrpt_elong_fac_GreB"/>
</dbReference>
<keyword evidence="2 4" id="KW-0238">DNA-binding</keyword>
<dbReference type="Gene3D" id="1.10.287.180">
    <property type="entry name" value="Transcription elongation factor, GreA/GreB, N-terminal domain"/>
    <property type="match status" value="1"/>
</dbReference>
<evidence type="ECO:0000256" key="2">
    <source>
        <dbReference type="ARBA" id="ARBA00023125"/>
    </source>
</evidence>
<protein>
    <recommendedName>
        <fullName evidence="4">Transcription elongation factor GreB</fullName>
    </recommendedName>
    <alternativeName>
        <fullName evidence="4">Transcript cleavage factor GreB</fullName>
    </alternativeName>
</protein>
<proteinExistence type="inferred from homology"/>
<evidence type="ECO:0000259" key="6">
    <source>
        <dbReference type="Pfam" id="PF03449"/>
    </source>
</evidence>
<dbReference type="Pfam" id="PF03449">
    <property type="entry name" value="GreA_GreB_N"/>
    <property type="match status" value="1"/>
</dbReference>
<dbReference type="PROSITE" id="PS00829">
    <property type="entry name" value="GREAB_1"/>
    <property type="match status" value="1"/>
</dbReference>
<dbReference type="SUPFAM" id="SSF54534">
    <property type="entry name" value="FKBP-like"/>
    <property type="match status" value="1"/>
</dbReference>
<feature type="domain" description="Transcription elongation factor GreA/GreB N-terminal" evidence="6">
    <location>
        <begin position="14"/>
        <end position="83"/>
    </location>
</feature>
<dbReference type="PIRSF" id="PIRSF006092">
    <property type="entry name" value="GreA_GreB"/>
    <property type="match status" value="1"/>
</dbReference>
<dbReference type="FunFam" id="1.10.287.180:FF:000001">
    <property type="entry name" value="Transcription elongation factor GreA"/>
    <property type="match status" value="1"/>
</dbReference>
<dbReference type="InterPro" id="IPR001437">
    <property type="entry name" value="Tscrpt_elong_fac_GreA/B_C"/>
</dbReference>
<dbReference type="HAMAP" id="MF_00930">
    <property type="entry name" value="GreB"/>
    <property type="match status" value="1"/>
</dbReference>
<evidence type="ECO:0000313" key="8">
    <source>
        <dbReference type="Proteomes" id="UP000051213"/>
    </source>
</evidence>
<dbReference type="Proteomes" id="UP000051213">
    <property type="component" value="Unassembled WGS sequence"/>
</dbReference>
<dbReference type="InterPro" id="IPR018151">
    <property type="entry name" value="TF_GreA/GreB_CS"/>
</dbReference>
<keyword evidence="7" id="KW-0648">Protein biosynthesis</keyword>
<keyword evidence="7" id="KW-0251">Elongation factor</keyword>
<dbReference type="NCBIfam" id="NF002506">
    <property type="entry name" value="PRK01885.1"/>
    <property type="match status" value="1"/>
</dbReference>
<accession>A0A0R2U4N6</accession>
<dbReference type="AlphaFoldDB" id="A0A0R2U4N6"/>
<dbReference type="InterPro" id="IPR028624">
    <property type="entry name" value="Tscrpt_elong_fac_GreA/B"/>
</dbReference>
<dbReference type="Pfam" id="PF01272">
    <property type="entry name" value="GreA_GreB"/>
    <property type="match status" value="1"/>
</dbReference>
<comment type="similarity">
    <text evidence="4">Belongs to the GreA/GreB family. GreB subfamily.</text>
</comment>
<dbReference type="NCBIfam" id="TIGR01461">
    <property type="entry name" value="greB"/>
    <property type="match status" value="1"/>
</dbReference>
<dbReference type="GO" id="GO:0070063">
    <property type="term" value="F:RNA polymerase binding"/>
    <property type="evidence" value="ECO:0007669"/>
    <property type="project" value="InterPro"/>
</dbReference>
<dbReference type="PANTHER" id="PTHR30437:SF6">
    <property type="entry name" value="TRANSCRIPTION ELONGATION FACTOR GREB"/>
    <property type="match status" value="1"/>
</dbReference>
<evidence type="ECO:0000259" key="5">
    <source>
        <dbReference type="Pfam" id="PF01272"/>
    </source>
</evidence>
<dbReference type="SUPFAM" id="SSF46557">
    <property type="entry name" value="GreA transcript cleavage protein, N-terminal domain"/>
    <property type="match status" value="1"/>
</dbReference>
<organism evidence="7 8">
    <name type="scientific">SAR92 bacterium BACL26 MAG-121220-bin70</name>
    <dbReference type="NCBI Taxonomy" id="1655626"/>
    <lineage>
        <taxon>Bacteria</taxon>
        <taxon>Pseudomonadati</taxon>
        <taxon>Pseudomonadota</taxon>
        <taxon>Gammaproteobacteria</taxon>
        <taxon>Cellvibrionales</taxon>
        <taxon>Porticoccaceae</taxon>
        <taxon>SAR92 clade</taxon>
    </lineage>
</organism>
<dbReference type="FunFam" id="3.10.50.30:FF:000001">
    <property type="entry name" value="Transcription elongation factor GreA"/>
    <property type="match status" value="1"/>
</dbReference>
<keyword evidence="3 4" id="KW-0804">Transcription</keyword>
<dbReference type="GO" id="GO:0003746">
    <property type="term" value="F:translation elongation factor activity"/>
    <property type="evidence" value="ECO:0007669"/>
    <property type="project" value="UniProtKB-KW"/>
</dbReference>
<comment type="function">
    <text evidence="4">Necessary for efficient RNA polymerase transcription elongation past template-encoded arresting sites. The arresting sites in DNA have the property of trapping a certain fraction of elongating RNA polymerases that pass through, resulting in locked ternary complexes. Cleavage of the nascent transcript by cleavage factors such as GreA or GreB allows the resumption of elongation from the new 3'terminus. GreB releases sequences of up to 9 nucleotides in length.</text>
</comment>
<feature type="domain" description="Transcription elongation factor GreA/GreB C-terminal" evidence="5">
    <location>
        <begin position="92"/>
        <end position="166"/>
    </location>
</feature>
<reference evidence="7 8" key="1">
    <citation type="submission" date="2015-10" db="EMBL/GenBank/DDBJ databases">
        <title>Metagenome-Assembled Genomes uncover a global brackish microbiome.</title>
        <authorList>
            <person name="Hugerth L.W."/>
            <person name="Larsson J."/>
            <person name="Alneberg J."/>
            <person name="Lindh M.V."/>
            <person name="Legrand C."/>
            <person name="Pinhassi J."/>
            <person name="Andersson A.F."/>
        </authorList>
    </citation>
    <scope>NUCLEOTIDE SEQUENCE [LARGE SCALE GENOMIC DNA]</scope>
    <source>
        <strain evidence="7">BACL26 MAG-121220-bin70</strain>
    </source>
</reference>
<evidence type="ECO:0000313" key="7">
    <source>
        <dbReference type="EMBL" id="KRO94374.1"/>
    </source>
</evidence>
<dbReference type="GO" id="GO:0003677">
    <property type="term" value="F:DNA binding"/>
    <property type="evidence" value="ECO:0007669"/>
    <property type="project" value="UniProtKB-UniRule"/>
</dbReference>
<comment type="caution">
    <text evidence="7">The sequence shown here is derived from an EMBL/GenBank/DDBJ whole genome shotgun (WGS) entry which is preliminary data.</text>
</comment>
<dbReference type="GO" id="GO:0006354">
    <property type="term" value="P:DNA-templated transcription elongation"/>
    <property type="evidence" value="ECO:0007669"/>
    <property type="project" value="TreeGrafter"/>
</dbReference>
<evidence type="ECO:0000256" key="4">
    <source>
        <dbReference type="HAMAP-Rule" id="MF_00930"/>
    </source>
</evidence>
<dbReference type="Gene3D" id="3.10.50.30">
    <property type="entry name" value="Transcription elongation factor, GreA/GreB, C-terminal domain"/>
    <property type="match status" value="1"/>
</dbReference>
<evidence type="ECO:0000256" key="1">
    <source>
        <dbReference type="ARBA" id="ARBA00023015"/>
    </source>
</evidence>
<name>A0A0R2U4N6_9GAMM</name>
<dbReference type="InterPro" id="IPR036805">
    <property type="entry name" value="Tscrpt_elong_fac_GreA/B_N_sf"/>
</dbReference>
<dbReference type="InterPro" id="IPR023459">
    <property type="entry name" value="Tscrpt_elong_fac_GreA/B_fam"/>
</dbReference>
<keyword evidence="1 4" id="KW-0805">Transcription regulation</keyword>
<dbReference type="InterPro" id="IPR022691">
    <property type="entry name" value="Tscrpt_elong_fac_GreA/B_N"/>
</dbReference>
<sequence length="171" mass="19530">MSRYRPPSPRSSPYITSQGAADMRAELRQLWKIERPQVTQVVHEAAKNGDRSENGDYIYGKRRLREIDSRVRYLTKRLENAKIIEDKPRDPSRVFFAAWVTVEDEQGNSLPQTFRLVGSDEIDPSLNWISIDSPMAKALVGKCLDNQVTVETPAGQRHFIITAITYEPPNT</sequence>
<gene>
    <name evidence="4" type="primary">greB</name>
    <name evidence="7" type="ORF">ABS24_07925</name>
</gene>
<dbReference type="GO" id="GO:0032784">
    <property type="term" value="P:regulation of DNA-templated transcription elongation"/>
    <property type="evidence" value="ECO:0007669"/>
    <property type="project" value="UniProtKB-UniRule"/>
</dbReference>
<dbReference type="EMBL" id="LICA01000157">
    <property type="protein sequence ID" value="KRO94374.1"/>
    <property type="molecule type" value="Genomic_DNA"/>
</dbReference>
<dbReference type="HAMAP" id="MF_00105">
    <property type="entry name" value="GreA_GreB"/>
    <property type="match status" value="1"/>
</dbReference>